<evidence type="ECO:0000313" key="2">
    <source>
        <dbReference type="Proteomes" id="UP000663508"/>
    </source>
</evidence>
<evidence type="ECO:0000313" key="1">
    <source>
        <dbReference type="EMBL" id="BCM87580.1"/>
    </source>
</evidence>
<dbReference type="Proteomes" id="UP000663508">
    <property type="component" value="Plasmid pVL1_1"/>
</dbReference>
<dbReference type="KEGG" id="mind:mvi_60410"/>
<protein>
    <submittedName>
        <fullName evidence="1">Uncharacterized protein</fullName>
    </submittedName>
</protein>
<dbReference type="AlphaFoldDB" id="A0A8H8WZJ6"/>
<dbReference type="EMBL" id="AP024146">
    <property type="protein sequence ID" value="BCM87580.1"/>
    <property type="molecule type" value="Genomic_DNA"/>
</dbReference>
<gene>
    <name evidence="1" type="ORF">mvi_60410</name>
</gene>
<proteinExistence type="predicted"/>
<geneLocation type="plasmid" evidence="1 2">
    <name>pVL1_1</name>
</geneLocation>
<organism evidence="1 2">
    <name type="scientific">Methylobacterium indicum</name>
    <dbReference type="NCBI Taxonomy" id="1775910"/>
    <lineage>
        <taxon>Bacteria</taxon>
        <taxon>Pseudomonadati</taxon>
        <taxon>Pseudomonadota</taxon>
        <taxon>Alphaproteobacteria</taxon>
        <taxon>Hyphomicrobiales</taxon>
        <taxon>Methylobacteriaceae</taxon>
        <taxon>Methylobacterium</taxon>
    </lineage>
</organism>
<sequence>MGQELAASEVVHQTLVDRRSGKGELGEVLGERQLGRDPMRSGSHGTLNHLVADRARLLLADLGLQQVADDLLRFVAALEQPRTSLKHRSQLLAIAERRPAYFTAQLGTAGVTTGRRP</sequence>
<accession>A0A8H8WZJ6</accession>
<reference evidence="1" key="1">
    <citation type="submission" date="2020-11" db="EMBL/GenBank/DDBJ databases">
        <title>Complete genome sequence of a novel pathogenic Methylobacterium strain isolated from rice in Vietnam.</title>
        <authorList>
            <person name="Lai K."/>
            <person name="Okazaki S."/>
            <person name="Higashi K."/>
            <person name="Mori H."/>
            <person name="Toyoda A."/>
            <person name="Kurokawa K."/>
        </authorList>
    </citation>
    <scope>NUCLEOTIDE SEQUENCE</scope>
    <source>
        <strain evidence="1">VL1</strain>
        <plasmid evidence="1">pVL1_1</plasmid>
    </source>
</reference>
<keyword evidence="1" id="KW-0614">Plasmid</keyword>
<name>A0A8H8WZJ6_9HYPH</name>